<dbReference type="AlphaFoldDB" id="A0A0K6FRL2"/>
<evidence type="ECO:0000256" key="1">
    <source>
        <dbReference type="SAM" id="Phobius"/>
    </source>
</evidence>
<accession>A0A0K6FRL2</accession>
<keyword evidence="1" id="KW-0472">Membrane</keyword>
<proteinExistence type="predicted"/>
<dbReference type="Proteomes" id="UP000044841">
    <property type="component" value="Unassembled WGS sequence"/>
</dbReference>
<keyword evidence="1" id="KW-0812">Transmembrane</keyword>
<protein>
    <recommendedName>
        <fullName evidence="4">Transmembrane protein</fullName>
    </recommendedName>
</protein>
<gene>
    <name evidence="2" type="ORF">RSOLAG22IIIB_08127</name>
</gene>
<keyword evidence="1" id="KW-1133">Transmembrane helix</keyword>
<reference evidence="2 3" key="1">
    <citation type="submission" date="2015-07" db="EMBL/GenBank/DDBJ databases">
        <authorList>
            <person name="Noorani M."/>
        </authorList>
    </citation>
    <scope>NUCLEOTIDE SEQUENCE [LARGE SCALE GENOMIC DNA]</scope>
    <source>
        <strain evidence="2">BBA 69670</strain>
    </source>
</reference>
<dbReference type="EMBL" id="CYGV01000558">
    <property type="protein sequence ID" value="CUA68880.1"/>
    <property type="molecule type" value="Genomic_DNA"/>
</dbReference>
<evidence type="ECO:0000313" key="3">
    <source>
        <dbReference type="Proteomes" id="UP000044841"/>
    </source>
</evidence>
<evidence type="ECO:0000313" key="2">
    <source>
        <dbReference type="EMBL" id="CUA68880.1"/>
    </source>
</evidence>
<sequence length="451" mass="50298">MPPFTRSVTKARLRDVATPPRTYSDRVLSQLQRDSLFDPQVQPRKFSDARGLKDLIEIAVVFTVATFLDIVKDIVMISKKPIGWLLAAYLVLMALSGTSDLFVNTFMSPICKLPLISSRIDYCTRDDTLGGRFSPDFPGLASLQSRLEDVMDDSASSSIIAVDMKNSEMAVRDLTTLVKLSSLVAKDNLVERLNEFVVDAKATGRNLQRFGGRVAGAVDQIITMNEYVLKLLESTAKDSQPEVSSGAIQRVMNAVSPVKPIGPHIIAARRKEVEAIWYQATGVMESAIHKLILEAEINILSLDKLEGQLDLINEMILREDEGIRAQAEEVLGELWTKLGGNKKKLYNFRSHRMLLNEIRIYRKRALAHVSSTLVQLQGLSADLDDLRQRVVTPALTGIEAGIPLEVHIGSMQKGTERLLEGRKRAREREDAYLQKVLLTEGYERPQQVSGK</sequence>
<name>A0A0K6FRL2_9AGAM</name>
<feature type="transmembrane region" description="Helical" evidence="1">
    <location>
        <begin position="83"/>
        <end position="103"/>
    </location>
</feature>
<evidence type="ECO:0008006" key="4">
    <source>
        <dbReference type="Google" id="ProtNLM"/>
    </source>
</evidence>
<organism evidence="2 3">
    <name type="scientific">Rhizoctonia solani</name>
    <dbReference type="NCBI Taxonomy" id="456999"/>
    <lineage>
        <taxon>Eukaryota</taxon>
        <taxon>Fungi</taxon>
        <taxon>Dikarya</taxon>
        <taxon>Basidiomycota</taxon>
        <taxon>Agaricomycotina</taxon>
        <taxon>Agaricomycetes</taxon>
        <taxon>Cantharellales</taxon>
        <taxon>Ceratobasidiaceae</taxon>
        <taxon>Rhizoctonia</taxon>
    </lineage>
</organism>
<keyword evidence="3" id="KW-1185">Reference proteome</keyword>